<dbReference type="GO" id="GO:0016787">
    <property type="term" value="F:hydrolase activity"/>
    <property type="evidence" value="ECO:0007669"/>
    <property type="project" value="UniProtKB-KW"/>
</dbReference>
<evidence type="ECO:0000259" key="2">
    <source>
        <dbReference type="Pfam" id="PF00561"/>
    </source>
</evidence>
<feature type="domain" description="AB hydrolase-1" evidence="2">
    <location>
        <begin position="32"/>
        <end position="142"/>
    </location>
</feature>
<dbReference type="AlphaFoldDB" id="A0A433Q688"/>
<keyword evidence="5" id="KW-1185">Reference proteome</keyword>
<comment type="caution">
    <text evidence="4">The sequence shown here is derived from an EMBL/GenBank/DDBJ whole genome shotgun (WGS) entry which is preliminary data.</text>
</comment>
<dbReference type="InterPro" id="IPR000639">
    <property type="entry name" value="Epox_hydrolase-like"/>
</dbReference>
<dbReference type="InterPro" id="IPR005645">
    <property type="entry name" value="FSH-like_dom"/>
</dbReference>
<dbReference type="Pfam" id="PF00561">
    <property type="entry name" value="Abhydrolase_1"/>
    <property type="match status" value="1"/>
</dbReference>
<sequence length="284" mass="31866">MTNVQAESHFIPSTDGTKLHVLTTGPRNNGYPSIFFLHGFGQSLYSWSPQLEDPVLTRRFHLVAIDLRGHGQSDKPTQQEAYQNGQQWAEDIRAVMDALELDRVVLVGWSYGGIFICDYLRAFGEDRLAAVVFVDASFDVGIAETMHLLGPEFLALGPGMSSDDTAIASRAISKFVDIMGFKPLEPRVRYEIIGCIFTLTPDTRRAMSTAKRSGQPQLAEVTVPTMVMQGREDMVVTKESAKWLVERVRHAKYIEYRECGHVPFLEKAAMFNKDLEKFVTSVDL</sequence>
<dbReference type="Gene3D" id="3.40.50.1820">
    <property type="entry name" value="alpha/beta hydrolase"/>
    <property type="match status" value="1"/>
</dbReference>
<dbReference type="PANTHER" id="PTHR43798:SF31">
    <property type="entry name" value="AB HYDROLASE SUPERFAMILY PROTEIN YCLE"/>
    <property type="match status" value="1"/>
</dbReference>
<dbReference type="InterPro" id="IPR029058">
    <property type="entry name" value="AB_hydrolase_fold"/>
</dbReference>
<dbReference type="EMBL" id="RBNJ01013419">
    <property type="protein sequence ID" value="RUS25279.1"/>
    <property type="molecule type" value="Genomic_DNA"/>
</dbReference>
<dbReference type="PRINTS" id="PR00412">
    <property type="entry name" value="EPOXHYDRLASE"/>
</dbReference>
<dbReference type="GO" id="GO:0016020">
    <property type="term" value="C:membrane"/>
    <property type="evidence" value="ECO:0007669"/>
    <property type="project" value="TreeGrafter"/>
</dbReference>
<organism evidence="4 5">
    <name type="scientific">Jimgerdemannia flammicorona</name>
    <dbReference type="NCBI Taxonomy" id="994334"/>
    <lineage>
        <taxon>Eukaryota</taxon>
        <taxon>Fungi</taxon>
        <taxon>Fungi incertae sedis</taxon>
        <taxon>Mucoromycota</taxon>
        <taxon>Mucoromycotina</taxon>
        <taxon>Endogonomycetes</taxon>
        <taxon>Endogonales</taxon>
        <taxon>Endogonaceae</taxon>
        <taxon>Jimgerdemannia</taxon>
    </lineage>
</organism>
<proteinExistence type="predicted"/>
<evidence type="ECO:0000259" key="3">
    <source>
        <dbReference type="Pfam" id="PF03959"/>
    </source>
</evidence>
<dbReference type="Proteomes" id="UP000274822">
    <property type="component" value="Unassembled WGS sequence"/>
</dbReference>
<dbReference type="PANTHER" id="PTHR43798">
    <property type="entry name" value="MONOACYLGLYCEROL LIPASE"/>
    <property type="match status" value="1"/>
</dbReference>
<evidence type="ECO:0000313" key="5">
    <source>
        <dbReference type="Proteomes" id="UP000274822"/>
    </source>
</evidence>
<name>A0A433Q688_9FUNG</name>
<accession>A0A433Q688</accession>
<reference evidence="4 5" key="1">
    <citation type="journal article" date="2018" name="New Phytol.">
        <title>Phylogenomics of Endogonaceae and evolution of mycorrhizas within Mucoromycota.</title>
        <authorList>
            <person name="Chang Y."/>
            <person name="Desiro A."/>
            <person name="Na H."/>
            <person name="Sandor L."/>
            <person name="Lipzen A."/>
            <person name="Clum A."/>
            <person name="Barry K."/>
            <person name="Grigoriev I.V."/>
            <person name="Martin F.M."/>
            <person name="Stajich J.E."/>
            <person name="Smith M.E."/>
            <person name="Bonito G."/>
            <person name="Spatafora J.W."/>
        </authorList>
    </citation>
    <scope>NUCLEOTIDE SEQUENCE [LARGE SCALE GENOMIC DNA]</scope>
    <source>
        <strain evidence="4 5">AD002</strain>
    </source>
</reference>
<keyword evidence="1 4" id="KW-0378">Hydrolase</keyword>
<feature type="domain" description="Serine hydrolase" evidence="3">
    <location>
        <begin position="184"/>
        <end position="267"/>
    </location>
</feature>
<protein>
    <submittedName>
        <fullName evidence="4">Alpha/Beta hydrolase protein</fullName>
    </submittedName>
</protein>
<dbReference type="SUPFAM" id="SSF53474">
    <property type="entry name" value="alpha/beta-Hydrolases"/>
    <property type="match status" value="1"/>
</dbReference>
<evidence type="ECO:0000313" key="4">
    <source>
        <dbReference type="EMBL" id="RUS25279.1"/>
    </source>
</evidence>
<dbReference type="InterPro" id="IPR050266">
    <property type="entry name" value="AB_hydrolase_sf"/>
</dbReference>
<dbReference type="Pfam" id="PF03959">
    <property type="entry name" value="FSH1"/>
    <property type="match status" value="1"/>
</dbReference>
<gene>
    <name evidence="4" type="ORF">BC938DRAFT_472386</name>
</gene>
<evidence type="ECO:0000256" key="1">
    <source>
        <dbReference type="ARBA" id="ARBA00022801"/>
    </source>
</evidence>
<dbReference type="InterPro" id="IPR000073">
    <property type="entry name" value="AB_hydrolase_1"/>
</dbReference>
<dbReference type="PRINTS" id="PR00111">
    <property type="entry name" value="ABHYDROLASE"/>
</dbReference>